<dbReference type="PROSITE" id="PS00806">
    <property type="entry name" value="ALDOLASE_CLASS_II_2"/>
    <property type="match status" value="1"/>
</dbReference>
<dbReference type="NCBIfam" id="TIGR00167">
    <property type="entry name" value="cbbA"/>
    <property type="match status" value="1"/>
</dbReference>
<keyword evidence="6" id="KW-1185">Reference proteome</keyword>
<dbReference type="EMBL" id="JAFBDZ010000002">
    <property type="protein sequence ID" value="MBM7585958.1"/>
    <property type="molecule type" value="Genomic_DNA"/>
</dbReference>
<evidence type="ECO:0000256" key="2">
    <source>
        <dbReference type="ARBA" id="ARBA00022723"/>
    </source>
</evidence>
<protein>
    <submittedName>
        <fullName evidence="5">Fructose-bisphosphate aldolase class II/tagatose 1,6-diphosphate aldolase GatY/KbaY</fullName>
        <ecNumber evidence="5">4.1.2.13</ecNumber>
        <ecNumber evidence="5">4.1.2.40</ecNumber>
    </submittedName>
</protein>
<dbReference type="NCBIfam" id="TIGR01859">
    <property type="entry name" value="fruc_bis_ald"/>
    <property type="match status" value="1"/>
</dbReference>
<dbReference type="PIRSF" id="PIRSF001359">
    <property type="entry name" value="F_bP_aldolase_II"/>
    <property type="match status" value="1"/>
</dbReference>
<keyword evidence="4 5" id="KW-0456">Lyase</keyword>
<evidence type="ECO:0000313" key="5">
    <source>
        <dbReference type="EMBL" id="MBM7585958.1"/>
    </source>
</evidence>
<sequence length="284" mass="31027">MALVSTKEILQDAYQNHYAVGAFGAHNLEIIKAVIAGAEKMDAPVILQTTPGTIKYVGIHYMKAMVEAAAETAKVPIAIHLDHGDSFDIVMKCIRAGYTSVMIDGSHLPFNENLQLVKKVVEAAHAANVPVEAELGTIGGVEDDLEVEESSAFYTDPELAEQFVLETQIDSFAPAFGTAHGMYKQEPKLQFDLLNSIHSRIDCPLVMHGASGVPAESVQHALNYGIAKVNFSTELKDVFAEALRLYFRENPSQNDPRKYFVPASNAVKEIVVEKISMLQSPLKV</sequence>
<dbReference type="PROSITE" id="PS00602">
    <property type="entry name" value="ALDOLASE_CLASS_II_1"/>
    <property type="match status" value="1"/>
</dbReference>
<dbReference type="GO" id="GO:0004332">
    <property type="term" value="F:fructose-bisphosphate aldolase activity"/>
    <property type="evidence" value="ECO:0007669"/>
    <property type="project" value="UniProtKB-EC"/>
</dbReference>
<dbReference type="InterPro" id="IPR011289">
    <property type="entry name" value="Fruc_bis_ald_class-2"/>
</dbReference>
<dbReference type="EC" id="4.1.2.40" evidence="5"/>
<dbReference type="SUPFAM" id="SSF51569">
    <property type="entry name" value="Aldolase"/>
    <property type="match status" value="1"/>
</dbReference>
<dbReference type="InterPro" id="IPR000771">
    <property type="entry name" value="FBA_II"/>
</dbReference>
<dbReference type="PANTHER" id="PTHR30304">
    <property type="entry name" value="D-TAGATOSE-1,6-BISPHOSPHATE ALDOLASE"/>
    <property type="match status" value="1"/>
</dbReference>
<comment type="cofactor">
    <cofactor evidence="1">
        <name>Zn(2+)</name>
        <dbReference type="ChEBI" id="CHEBI:29105"/>
    </cofactor>
</comment>
<evidence type="ECO:0000256" key="4">
    <source>
        <dbReference type="ARBA" id="ARBA00023239"/>
    </source>
</evidence>
<name>A0ABS2NDM4_9BACI</name>
<dbReference type="CDD" id="cd00947">
    <property type="entry name" value="TBP_aldolase_IIB"/>
    <property type="match status" value="1"/>
</dbReference>
<proteinExistence type="predicted"/>
<dbReference type="RefSeq" id="WP_205172894.1">
    <property type="nucleotide sequence ID" value="NZ_JAFBDZ010000002.1"/>
</dbReference>
<organism evidence="5 6">
    <name type="scientific">Rossellomorea pakistanensis</name>
    <dbReference type="NCBI Taxonomy" id="992288"/>
    <lineage>
        <taxon>Bacteria</taxon>
        <taxon>Bacillati</taxon>
        <taxon>Bacillota</taxon>
        <taxon>Bacilli</taxon>
        <taxon>Bacillales</taxon>
        <taxon>Bacillaceae</taxon>
        <taxon>Rossellomorea</taxon>
    </lineage>
</organism>
<gene>
    <name evidence="5" type="ORF">JOC86_002500</name>
</gene>
<keyword evidence="3" id="KW-0862">Zinc</keyword>
<evidence type="ECO:0000313" key="6">
    <source>
        <dbReference type="Proteomes" id="UP001646157"/>
    </source>
</evidence>
<dbReference type="Pfam" id="PF01116">
    <property type="entry name" value="F_bP_aldolase"/>
    <property type="match status" value="1"/>
</dbReference>
<dbReference type="InterPro" id="IPR013785">
    <property type="entry name" value="Aldolase_TIM"/>
</dbReference>
<dbReference type="InterPro" id="IPR050246">
    <property type="entry name" value="Class_II_FBP_aldolase"/>
</dbReference>
<dbReference type="Proteomes" id="UP001646157">
    <property type="component" value="Unassembled WGS sequence"/>
</dbReference>
<comment type="caution">
    <text evidence="5">The sequence shown here is derived from an EMBL/GenBank/DDBJ whole genome shotgun (WGS) entry which is preliminary data.</text>
</comment>
<dbReference type="EC" id="4.1.2.13" evidence="5"/>
<reference evidence="5 6" key="1">
    <citation type="submission" date="2021-01" db="EMBL/GenBank/DDBJ databases">
        <title>Genomic Encyclopedia of Type Strains, Phase IV (KMG-IV): sequencing the most valuable type-strain genomes for metagenomic binning, comparative biology and taxonomic classification.</title>
        <authorList>
            <person name="Goeker M."/>
        </authorList>
    </citation>
    <scope>NUCLEOTIDE SEQUENCE [LARGE SCALE GENOMIC DNA]</scope>
    <source>
        <strain evidence="5 6">DSM 24834</strain>
    </source>
</reference>
<dbReference type="GO" id="GO:0009025">
    <property type="term" value="F:tagatose-bisphosphate aldolase activity"/>
    <property type="evidence" value="ECO:0007669"/>
    <property type="project" value="UniProtKB-EC"/>
</dbReference>
<keyword evidence="2" id="KW-0479">Metal-binding</keyword>
<dbReference type="Gene3D" id="3.20.20.70">
    <property type="entry name" value="Aldolase class I"/>
    <property type="match status" value="1"/>
</dbReference>
<dbReference type="PANTHER" id="PTHR30304:SF0">
    <property type="entry name" value="D-TAGATOSE-1,6-BISPHOSPHATE ALDOLASE SUBUNIT GATY-RELATED"/>
    <property type="match status" value="1"/>
</dbReference>
<evidence type="ECO:0000256" key="1">
    <source>
        <dbReference type="ARBA" id="ARBA00001947"/>
    </source>
</evidence>
<evidence type="ECO:0000256" key="3">
    <source>
        <dbReference type="ARBA" id="ARBA00022833"/>
    </source>
</evidence>
<accession>A0ABS2NDM4</accession>